<dbReference type="RefSeq" id="WP_184086992.1">
    <property type="nucleotide sequence ID" value="NZ_JACIJF010000004.1"/>
</dbReference>
<dbReference type="AlphaFoldDB" id="A0A840YQS0"/>
<dbReference type="EMBL" id="JACIJF010000004">
    <property type="protein sequence ID" value="MBB5710803.1"/>
    <property type="molecule type" value="Genomic_DNA"/>
</dbReference>
<dbReference type="Proteomes" id="UP000527143">
    <property type="component" value="Unassembled WGS sequence"/>
</dbReference>
<protein>
    <recommendedName>
        <fullName evidence="1">Pvc16 N-terminal domain-containing protein</fullName>
    </recommendedName>
</protein>
<accession>A0A840YQS0</accession>
<organism evidence="2 3">
    <name type="scientific">Sphingomonas xinjiangensis</name>
    <dbReference type="NCBI Taxonomy" id="643568"/>
    <lineage>
        <taxon>Bacteria</taxon>
        <taxon>Pseudomonadati</taxon>
        <taxon>Pseudomonadota</taxon>
        <taxon>Alphaproteobacteria</taxon>
        <taxon>Sphingomonadales</taxon>
        <taxon>Sphingomonadaceae</taxon>
        <taxon>Sphingomonas</taxon>
    </lineage>
</organism>
<gene>
    <name evidence="2" type="ORF">FHT02_002034</name>
</gene>
<reference evidence="2 3" key="1">
    <citation type="submission" date="2020-08" db="EMBL/GenBank/DDBJ databases">
        <title>Genomic Encyclopedia of Type Strains, Phase IV (KMG-IV): sequencing the most valuable type-strain genomes for metagenomic binning, comparative biology and taxonomic classification.</title>
        <authorList>
            <person name="Goeker M."/>
        </authorList>
    </citation>
    <scope>NUCLEOTIDE SEQUENCE [LARGE SCALE GENOMIC DNA]</scope>
    <source>
        <strain evidence="2 3">DSM 26736</strain>
    </source>
</reference>
<proteinExistence type="predicted"/>
<evidence type="ECO:0000313" key="2">
    <source>
        <dbReference type="EMBL" id="MBB5710803.1"/>
    </source>
</evidence>
<evidence type="ECO:0000259" key="1">
    <source>
        <dbReference type="Pfam" id="PF14065"/>
    </source>
</evidence>
<sequence length="197" mass="20851">MVMINEILASVRDTLESALQAGHSRDEDWLRLTNLGAPDGSAATDLNNSIVMTVAAFQVDASLGAYQMPRLGTGDSFGMASAPLFLDTYVLFVSCFADAAYATGLAALSRIIQFFQEHPVFDGAHAPDIDARMGPLAIEYASLDFAQASHLSSLAGLKGQPFLLYRLRRLPFAGPAIADVAPAVRRAPPAALLPAAT</sequence>
<name>A0A840YQS0_9SPHN</name>
<dbReference type="Pfam" id="PF14065">
    <property type="entry name" value="Pvc16_N"/>
    <property type="match status" value="1"/>
</dbReference>
<evidence type="ECO:0000313" key="3">
    <source>
        <dbReference type="Proteomes" id="UP000527143"/>
    </source>
</evidence>
<comment type="caution">
    <text evidence="2">The sequence shown here is derived from an EMBL/GenBank/DDBJ whole genome shotgun (WGS) entry which is preliminary data.</text>
</comment>
<keyword evidence="3" id="KW-1185">Reference proteome</keyword>
<dbReference type="InterPro" id="IPR025351">
    <property type="entry name" value="Pvc16_N"/>
</dbReference>
<feature type="domain" description="Pvc16 N-terminal" evidence="1">
    <location>
        <begin position="11"/>
        <end position="185"/>
    </location>
</feature>